<protein>
    <submittedName>
        <fullName evidence="2">Uncharacterized protein</fullName>
    </submittedName>
</protein>
<dbReference type="RefSeq" id="WP_013221318.1">
    <property type="nucleotide sequence ID" value="NC_014315.1"/>
</dbReference>
<reference evidence="2 3" key="1">
    <citation type="submission" date="2010-06" db="EMBL/GenBank/DDBJ databases">
        <title>Complete sequence of chromosome of Nitrosococcus watsoni C-113.</title>
        <authorList>
            <consortium name="US DOE Joint Genome Institute"/>
            <person name="Lucas S."/>
            <person name="Copeland A."/>
            <person name="Lapidus A."/>
            <person name="Cheng J.-F."/>
            <person name="Bruce D."/>
            <person name="Goodwin L."/>
            <person name="Pitluck S."/>
            <person name="Malfatti S.A."/>
            <person name="Chain P.S.G."/>
            <person name="Land M."/>
            <person name="Hauser L."/>
            <person name="Kyrpides N."/>
            <person name="Ivanova N."/>
            <person name="Cambell M.A."/>
            <person name="Heidelberg J.F."/>
            <person name="Klotz M.G."/>
            <person name="Woyke T."/>
        </authorList>
    </citation>
    <scope>NUCLEOTIDE SEQUENCE [LARGE SCALE GENOMIC DNA]</scope>
    <source>
        <strain evidence="2 3">C-113</strain>
    </source>
</reference>
<dbReference type="Proteomes" id="UP000000393">
    <property type="component" value="Chromosome"/>
</dbReference>
<accession>D8K9A5</accession>
<gene>
    <name evidence="2" type="ordered locus">Nwat_2433</name>
</gene>
<name>D8K9A5_NITWC</name>
<sequence>MEPVIVIVSAFAAGAAVAVKSTTEQAIQDAYQGLKALIQSKYGDVALETLEKKPESEAKQASVAEDLTDADAGNDEELLDQAKALLDAIKAHEPQAAATIGVDLEKVEAEYIRLKDILSTGTGVRGRDIKTRGGVEVEGVRAGYNPETDPKKS</sequence>
<dbReference type="STRING" id="105559.Nwat_2433"/>
<evidence type="ECO:0000313" key="2">
    <source>
        <dbReference type="EMBL" id="ADJ29248.1"/>
    </source>
</evidence>
<dbReference type="KEGG" id="nwa:Nwat_2433"/>
<proteinExistence type="predicted"/>
<dbReference type="EMBL" id="CP002086">
    <property type="protein sequence ID" value="ADJ29248.1"/>
    <property type="molecule type" value="Genomic_DNA"/>
</dbReference>
<evidence type="ECO:0000256" key="1">
    <source>
        <dbReference type="SAM" id="MobiDB-lite"/>
    </source>
</evidence>
<dbReference type="OrthoDB" id="4561160at2"/>
<keyword evidence="3" id="KW-1185">Reference proteome</keyword>
<organism evidence="2 3">
    <name type="scientific">Nitrosococcus watsoni (strain C-113)</name>
    <dbReference type="NCBI Taxonomy" id="105559"/>
    <lineage>
        <taxon>Bacteria</taxon>
        <taxon>Pseudomonadati</taxon>
        <taxon>Pseudomonadota</taxon>
        <taxon>Gammaproteobacteria</taxon>
        <taxon>Chromatiales</taxon>
        <taxon>Chromatiaceae</taxon>
        <taxon>Nitrosococcus</taxon>
    </lineage>
</organism>
<feature type="region of interest" description="Disordered" evidence="1">
    <location>
        <begin position="51"/>
        <end position="73"/>
    </location>
</feature>
<evidence type="ECO:0000313" key="3">
    <source>
        <dbReference type="Proteomes" id="UP000000393"/>
    </source>
</evidence>
<dbReference type="eggNOG" id="ENOG50333RN">
    <property type="taxonomic scope" value="Bacteria"/>
</dbReference>
<dbReference type="AlphaFoldDB" id="D8K9A5"/>
<dbReference type="HOGENOM" id="CLU_145363_1_0_6"/>